<evidence type="ECO:0000313" key="3">
    <source>
        <dbReference type="Proteomes" id="UP000005025"/>
    </source>
</evidence>
<dbReference type="AlphaFoldDB" id="H1LIZ5"/>
<dbReference type="HOGENOM" id="CLU_187718_0_0_9"/>
<evidence type="ECO:0000313" key="2">
    <source>
        <dbReference type="EMBL" id="EHO49422.1"/>
    </source>
</evidence>
<feature type="transmembrane region" description="Helical" evidence="1">
    <location>
        <begin position="62"/>
        <end position="82"/>
    </location>
</feature>
<feature type="transmembrane region" description="Helical" evidence="1">
    <location>
        <begin position="19"/>
        <end position="42"/>
    </location>
</feature>
<proteinExistence type="predicted"/>
<gene>
    <name evidence="2" type="ORF">HMPREF9104_02587</name>
</gene>
<keyword evidence="1" id="KW-1133">Transmembrane helix</keyword>
<sequence>MLPVVVEVQSLGATVNSLIISWLPLFILPVLGGLKLAASTFADTDYLIPGILLGNLGGFGKIALIVGILGFLACVLILSAILTQRAKSTKANQD</sequence>
<dbReference type="PATRIC" id="fig|797516.3.peg.2324"/>
<dbReference type="STRING" id="797516.HMPREF9104_02587"/>
<comment type="caution">
    <text evidence="2">The sequence shown here is derived from an EMBL/GenBank/DDBJ whole genome shotgun (WGS) entry which is preliminary data.</text>
</comment>
<reference evidence="2 3" key="1">
    <citation type="submission" date="2011-09" db="EMBL/GenBank/DDBJ databases">
        <authorList>
            <person name="Weinstock G."/>
            <person name="Sodergren E."/>
            <person name="Clifton S."/>
            <person name="Fulton L."/>
            <person name="Fulton B."/>
            <person name="Courtney L."/>
            <person name="Fronick C."/>
            <person name="Harrison M."/>
            <person name="Strong C."/>
            <person name="Farmer C."/>
            <person name="Delahaunty K."/>
            <person name="Markovic C."/>
            <person name="Hall O."/>
            <person name="Minx P."/>
            <person name="Tomlinson C."/>
            <person name="Mitreva M."/>
            <person name="Hou S."/>
            <person name="Chen J."/>
            <person name="Wollam A."/>
            <person name="Pepin K.H."/>
            <person name="Johnson M."/>
            <person name="Bhonagiri V."/>
            <person name="Zhang X."/>
            <person name="Suruliraj S."/>
            <person name="Warren W."/>
            <person name="Chinwalla A."/>
            <person name="Mardis E.R."/>
            <person name="Wilson R.K."/>
        </authorList>
    </citation>
    <scope>NUCLEOTIDE SEQUENCE [LARGE SCALE GENOMIC DNA]</scope>
    <source>
        <strain evidence="2 3">F0435</strain>
    </source>
</reference>
<dbReference type="EMBL" id="AGRJ01000223">
    <property type="protein sequence ID" value="EHO49422.1"/>
    <property type="molecule type" value="Genomic_DNA"/>
</dbReference>
<dbReference type="Proteomes" id="UP000005025">
    <property type="component" value="Unassembled WGS sequence"/>
</dbReference>
<name>H1LIZ5_9LACO</name>
<keyword evidence="1" id="KW-0812">Transmembrane</keyword>
<organism evidence="2 3">
    <name type="scientific">Lentilactobacillus kisonensis F0435</name>
    <dbReference type="NCBI Taxonomy" id="797516"/>
    <lineage>
        <taxon>Bacteria</taxon>
        <taxon>Bacillati</taxon>
        <taxon>Bacillota</taxon>
        <taxon>Bacilli</taxon>
        <taxon>Lactobacillales</taxon>
        <taxon>Lactobacillaceae</taxon>
        <taxon>Lentilactobacillus</taxon>
    </lineage>
</organism>
<keyword evidence="1" id="KW-0472">Membrane</keyword>
<evidence type="ECO:0000256" key="1">
    <source>
        <dbReference type="SAM" id="Phobius"/>
    </source>
</evidence>
<protein>
    <submittedName>
        <fullName evidence="2">Uncharacterized protein</fullName>
    </submittedName>
</protein>
<accession>H1LIZ5</accession>